<protein>
    <submittedName>
        <fullName evidence="1">Uncharacterized protein</fullName>
    </submittedName>
</protein>
<sequence length="63" mass="7383">MKNINEFPQDQIYQLWKSTEAISSPELSKRKRGFESLIEFDVVRRSPLIAYLLATRIVEPDLT</sequence>
<proteinExistence type="predicted"/>
<gene>
    <name evidence="1" type="ORF">S06H3_24766</name>
</gene>
<organism evidence="1">
    <name type="scientific">marine sediment metagenome</name>
    <dbReference type="NCBI Taxonomy" id="412755"/>
    <lineage>
        <taxon>unclassified sequences</taxon>
        <taxon>metagenomes</taxon>
        <taxon>ecological metagenomes</taxon>
    </lineage>
</organism>
<evidence type="ECO:0000313" key="1">
    <source>
        <dbReference type="EMBL" id="GAI27626.1"/>
    </source>
</evidence>
<comment type="caution">
    <text evidence="1">The sequence shown here is derived from an EMBL/GenBank/DDBJ whole genome shotgun (WGS) entry which is preliminary data.</text>
</comment>
<reference evidence="1" key="1">
    <citation type="journal article" date="2014" name="Front. Microbiol.">
        <title>High frequency of phylogenetically diverse reductive dehalogenase-homologous genes in deep subseafloor sedimentary metagenomes.</title>
        <authorList>
            <person name="Kawai M."/>
            <person name="Futagami T."/>
            <person name="Toyoda A."/>
            <person name="Takaki Y."/>
            <person name="Nishi S."/>
            <person name="Hori S."/>
            <person name="Arai W."/>
            <person name="Tsubouchi T."/>
            <person name="Morono Y."/>
            <person name="Uchiyama I."/>
            <person name="Ito T."/>
            <person name="Fujiyama A."/>
            <person name="Inagaki F."/>
            <person name="Takami H."/>
        </authorList>
    </citation>
    <scope>NUCLEOTIDE SEQUENCE</scope>
    <source>
        <strain evidence="1">Expedition CK06-06</strain>
    </source>
</reference>
<name>X1NBS4_9ZZZZ</name>
<dbReference type="EMBL" id="BARV01013929">
    <property type="protein sequence ID" value="GAI27626.1"/>
    <property type="molecule type" value="Genomic_DNA"/>
</dbReference>
<feature type="non-terminal residue" evidence="1">
    <location>
        <position position="63"/>
    </location>
</feature>
<dbReference type="AlphaFoldDB" id="X1NBS4"/>
<accession>X1NBS4</accession>